<sequence>MFSIKKKLGALIPNESTRDALQNVLTVEWSGHKTVLVQVPGPGDSRGGEMEMSGMGRDRDKSDREVGRGKEGYGKLDNWYDDQEERSHLTPHSQLQHRPIAQRKGSNKKLPSLPHSPHGENPFENDEFELDMEYNDLGPVISNRHSDYDPLDFSSSPLPPTPQFPNKDVPRLGANGMATNRRDETPGEEIGRRKKENPWKVDDRDKKERNQVIWGTASVTSPTTSNGTRSSTIGSEEDPFR</sequence>
<keyword evidence="3" id="KW-1185">Reference proteome</keyword>
<dbReference type="VEuPathDB" id="FungiDB:TREMEDRAFT_59855"/>
<proteinExistence type="predicted"/>
<feature type="region of interest" description="Disordered" evidence="1">
    <location>
        <begin position="36"/>
        <end position="125"/>
    </location>
</feature>
<organism evidence="2 3">
    <name type="scientific">Tremella mesenterica</name>
    <name type="common">Jelly fungus</name>
    <dbReference type="NCBI Taxonomy" id="5217"/>
    <lineage>
        <taxon>Eukaryota</taxon>
        <taxon>Fungi</taxon>
        <taxon>Dikarya</taxon>
        <taxon>Basidiomycota</taxon>
        <taxon>Agaricomycotina</taxon>
        <taxon>Tremellomycetes</taxon>
        <taxon>Tremellales</taxon>
        <taxon>Tremellaceae</taxon>
        <taxon>Tremella</taxon>
    </lineage>
</organism>
<gene>
    <name evidence="2" type="ORF">M231_01083</name>
</gene>
<dbReference type="InParanoid" id="A0A4Q1BU09"/>
<feature type="compositionally biased region" description="Basic and acidic residues" evidence="1">
    <location>
        <begin position="56"/>
        <end position="74"/>
    </location>
</feature>
<dbReference type="Proteomes" id="UP000289152">
    <property type="component" value="Unassembled WGS sequence"/>
</dbReference>
<comment type="caution">
    <text evidence="2">The sequence shown here is derived from an EMBL/GenBank/DDBJ whole genome shotgun (WGS) entry which is preliminary data.</text>
</comment>
<feature type="compositionally biased region" description="Basic and acidic residues" evidence="1">
    <location>
        <begin position="180"/>
        <end position="210"/>
    </location>
</feature>
<dbReference type="EMBL" id="SDIL01000007">
    <property type="protein sequence ID" value="RXK41584.1"/>
    <property type="molecule type" value="Genomic_DNA"/>
</dbReference>
<feature type="region of interest" description="Disordered" evidence="1">
    <location>
        <begin position="141"/>
        <end position="241"/>
    </location>
</feature>
<dbReference type="AlphaFoldDB" id="A0A4Q1BU09"/>
<evidence type="ECO:0000313" key="2">
    <source>
        <dbReference type="EMBL" id="RXK41584.1"/>
    </source>
</evidence>
<evidence type="ECO:0000313" key="3">
    <source>
        <dbReference type="Proteomes" id="UP000289152"/>
    </source>
</evidence>
<reference evidence="2 3" key="1">
    <citation type="submission" date="2016-06" db="EMBL/GenBank/DDBJ databases">
        <title>Evolution of pathogenesis and genome organization in the Tremellales.</title>
        <authorList>
            <person name="Cuomo C."/>
            <person name="Litvintseva A."/>
            <person name="Heitman J."/>
            <person name="Chen Y."/>
            <person name="Sun S."/>
            <person name="Springer D."/>
            <person name="Dromer F."/>
            <person name="Young S."/>
            <person name="Zeng Q."/>
            <person name="Chapman S."/>
            <person name="Gujja S."/>
            <person name="Saif S."/>
            <person name="Birren B."/>
        </authorList>
    </citation>
    <scope>NUCLEOTIDE SEQUENCE [LARGE SCALE GENOMIC DNA]</scope>
    <source>
        <strain evidence="2 3">ATCC 28783</strain>
    </source>
</reference>
<accession>A0A4Q1BU09</accession>
<dbReference type="OrthoDB" id="2596681at2759"/>
<protein>
    <submittedName>
        <fullName evidence="2">Uncharacterized protein</fullName>
    </submittedName>
</protein>
<evidence type="ECO:0000256" key="1">
    <source>
        <dbReference type="SAM" id="MobiDB-lite"/>
    </source>
</evidence>
<name>A0A4Q1BU09_TREME</name>
<feature type="compositionally biased region" description="Polar residues" evidence="1">
    <location>
        <begin position="217"/>
        <end position="234"/>
    </location>
</feature>